<keyword evidence="3 7" id="KW-0812">Transmembrane</keyword>
<keyword evidence="2" id="KW-1003">Cell membrane</keyword>
<dbReference type="GO" id="GO:0005886">
    <property type="term" value="C:plasma membrane"/>
    <property type="evidence" value="ECO:0007669"/>
    <property type="project" value="UniProtKB-SubCell"/>
</dbReference>
<reference evidence="8 9" key="1">
    <citation type="submission" date="2016-11" db="EMBL/GenBank/DDBJ databases">
        <authorList>
            <person name="Jaros S."/>
            <person name="Januszkiewicz K."/>
            <person name="Wedrychowicz H."/>
        </authorList>
    </citation>
    <scope>NUCLEOTIDE SEQUENCE [LARGE SCALE GENOMIC DNA]</scope>
    <source>
        <strain evidence="8 9">DSM 43832</strain>
    </source>
</reference>
<sequence>MTDTADRPGTDAAPPPPTRGRHRRRPEPSGLVRSWRAAASRISWGLADQAVSSLTNVAVGIVVARSLGIVDFGVFGLVWVTYAVIVNVSRGLVTDPLAVRFSAASRESWRAAAASTAGAAIVVGLAAGGICLVCGLLIGDALGSGFIALAVVLPALLLQDNWRFAFIVGGVTRKAFVNDVVWGVALVPALLMAGLSGTVWAYLLAWGASAGVAAAYGCVQARIVPRPGRTGAWLRQQRDLGPRYLVENTSSSGAAQIRLYGVGAVTGLADVGALRGSELLMGPVLSLLMGLINSTIPEAARVLHRAPHKLFRFCLALGVLQASGALVWGALLLFVLPDAAGEYLLGPIWPVAAALIVPATLSVMNASLQTAAAVGLRALGASRRSMAMQLIGSAFYAVFGILGAALAGAAGSVWGIVLATALSTCGWWWHLHAGLRDRLASPQPAA</sequence>
<dbReference type="CDD" id="cd13126">
    <property type="entry name" value="MATE_like_11"/>
    <property type="match status" value="1"/>
</dbReference>
<feature type="transmembrane region" description="Helical" evidence="7">
    <location>
        <begin position="386"/>
        <end position="407"/>
    </location>
</feature>
<accession>A0A1M6YUS7</accession>
<dbReference type="Proteomes" id="UP000184363">
    <property type="component" value="Unassembled WGS sequence"/>
</dbReference>
<dbReference type="InterPro" id="IPR050833">
    <property type="entry name" value="Poly_Biosynth_Transport"/>
</dbReference>
<evidence type="ECO:0000256" key="7">
    <source>
        <dbReference type="SAM" id="Phobius"/>
    </source>
</evidence>
<feature type="transmembrane region" description="Helical" evidence="7">
    <location>
        <begin position="72"/>
        <end position="93"/>
    </location>
</feature>
<feature type="transmembrane region" description="Helical" evidence="7">
    <location>
        <begin position="413"/>
        <end position="431"/>
    </location>
</feature>
<feature type="transmembrane region" description="Helical" evidence="7">
    <location>
        <begin position="176"/>
        <end position="193"/>
    </location>
</feature>
<keyword evidence="4 7" id="KW-1133">Transmembrane helix</keyword>
<dbReference type="PANTHER" id="PTHR30250">
    <property type="entry name" value="PST FAMILY PREDICTED COLANIC ACID TRANSPORTER"/>
    <property type="match status" value="1"/>
</dbReference>
<evidence type="ECO:0000313" key="8">
    <source>
        <dbReference type="EMBL" id="SHL21967.1"/>
    </source>
</evidence>
<feature type="transmembrane region" description="Helical" evidence="7">
    <location>
        <begin position="348"/>
        <end position="374"/>
    </location>
</feature>
<evidence type="ECO:0000256" key="5">
    <source>
        <dbReference type="ARBA" id="ARBA00023136"/>
    </source>
</evidence>
<feature type="region of interest" description="Disordered" evidence="6">
    <location>
        <begin position="1"/>
        <end position="30"/>
    </location>
</feature>
<evidence type="ECO:0000256" key="2">
    <source>
        <dbReference type="ARBA" id="ARBA00022475"/>
    </source>
</evidence>
<evidence type="ECO:0000256" key="1">
    <source>
        <dbReference type="ARBA" id="ARBA00004651"/>
    </source>
</evidence>
<comment type="subcellular location">
    <subcellularLocation>
        <location evidence="1">Cell membrane</location>
        <topology evidence="1">Multi-pass membrane protein</topology>
    </subcellularLocation>
</comment>
<feature type="transmembrane region" description="Helical" evidence="7">
    <location>
        <begin position="114"/>
        <end position="138"/>
    </location>
</feature>
<keyword evidence="9" id="KW-1185">Reference proteome</keyword>
<feature type="transmembrane region" description="Helical" evidence="7">
    <location>
        <begin position="144"/>
        <end position="164"/>
    </location>
</feature>
<organism evidence="8 9">
    <name type="scientific">Pseudonocardia thermophila</name>
    <dbReference type="NCBI Taxonomy" id="1848"/>
    <lineage>
        <taxon>Bacteria</taxon>
        <taxon>Bacillati</taxon>
        <taxon>Actinomycetota</taxon>
        <taxon>Actinomycetes</taxon>
        <taxon>Pseudonocardiales</taxon>
        <taxon>Pseudonocardiaceae</taxon>
        <taxon>Pseudonocardia</taxon>
    </lineage>
</organism>
<evidence type="ECO:0000256" key="3">
    <source>
        <dbReference type="ARBA" id="ARBA00022692"/>
    </source>
</evidence>
<evidence type="ECO:0000313" key="9">
    <source>
        <dbReference type="Proteomes" id="UP000184363"/>
    </source>
</evidence>
<protein>
    <submittedName>
        <fullName evidence="8">Membrane protein involved in the export of O-antigen and teichoic acid</fullName>
    </submittedName>
</protein>
<dbReference type="AlphaFoldDB" id="A0A1M6YUS7"/>
<dbReference type="PANTHER" id="PTHR30250:SF26">
    <property type="entry name" value="PSMA PROTEIN"/>
    <property type="match status" value="1"/>
</dbReference>
<evidence type="ECO:0000256" key="4">
    <source>
        <dbReference type="ARBA" id="ARBA00022989"/>
    </source>
</evidence>
<gene>
    <name evidence="8" type="ORF">SAMN05443637_12185</name>
</gene>
<feature type="transmembrane region" description="Helical" evidence="7">
    <location>
        <begin position="310"/>
        <end position="336"/>
    </location>
</feature>
<dbReference type="STRING" id="1848.SAMN05443637_12185"/>
<name>A0A1M6YUS7_PSETH</name>
<keyword evidence="5 7" id="KW-0472">Membrane</keyword>
<evidence type="ECO:0000256" key="6">
    <source>
        <dbReference type="SAM" id="MobiDB-lite"/>
    </source>
</evidence>
<dbReference type="EMBL" id="FRAP01000021">
    <property type="protein sequence ID" value="SHL21967.1"/>
    <property type="molecule type" value="Genomic_DNA"/>
</dbReference>
<dbReference type="RefSeq" id="WP_234997532.1">
    <property type="nucleotide sequence ID" value="NZ_FRAP01000021.1"/>
</dbReference>
<proteinExistence type="predicted"/>